<dbReference type="EMBL" id="MTYJ01000018">
    <property type="protein sequence ID" value="OQV22354.1"/>
    <property type="molecule type" value="Genomic_DNA"/>
</dbReference>
<evidence type="ECO:0000256" key="1">
    <source>
        <dbReference type="SAM" id="Phobius"/>
    </source>
</evidence>
<sequence length="167" mass="18874">MAFCLFAARSSFEEPIAWLVAAGCFCSAAILSGLTAWLSFYMTTNAAYRLLQLINMGICFTSLPGTIYCALLLIQIIRETDTKISLPSWTNVETADERALQSLRVLATVVYFFQVILMGFQAFVGCCMLTRFPYLWSTPTWKRDSLTSSWHINCRRPVSNQLPLLMK</sequence>
<feature type="transmembrane region" description="Helical" evidence="1">
    <location>
        <begin position="111"/>
        <end position="134"/>
    </location>
</feature>
<organism evidence="2 3">
    <name type="scientific">Hypsibius exemplaris</name>
    <name type="common">Freshwater tardigrade</name>
    <dbReference type="NCBI Taxonomy" id="2072580"/>
    <lineage>
        <taxon>Eukaryota</taxon>
        <taxon>Metazoa</taxon>
        <taxon>Ecdysozoa</taxon>
        <taxon>Tardigrada</taxon>
        <taxon>Eutardigrada</taxon>
        <taxon>Parachela</taxon>
        <taxon>Hypsibioidea</taxon>
        <taxon>Hypsibiidae</taxon>
        <taxon>Hypsibius</taxon>
    </lineage>
</organism>
<protein>
    <submittedName>
        <fullName evidence="2">Uncharacterized protein</fullName>
    </submittedName>
</protein>
<feature type="transmembrane region" description="Helical" evidence="1">
    <location>
        <begin position="53"/>
        <end position="77"/>
    </location>
</feature>
<gene>
    <name evidence="2" type="ORF">BV898_03851</name>
</gene>
<keyword evidence="1" id="KW-0472">Membrane</keyword>
<name>A0A1W0X4R5_HYPEX</name>
<keyword evidence="1" id="KW-0812">Transmembrane</keyword>
<comment type="caution">
    <text evidence="2">The sequence shown here is derived from an EMBL/GenBank/DDBJ whole genome shotgun (WGS) entry which is preliminary data.</text>
</comment>
<feature type="transmembrane region" description="Helical" evidence="1">
    <location>
        <begin position="16"/>
        <end position="41"/>
    </location>
</feature>
<proteinExistence type="predicted"/>
<dbReference type="AlphaFoldDB" id="A0A1W0X4R5"/>
<keyword evidence="3" id="KW-1185">Reference proteome</keyword>
<dbReference type="OrthoDB" id="10485382at2759"/>
<dbReference type="Proteomes" id="UP000192578">
    <property type="component" value="Unassembled WGS sequence"/>
</dbReference>
<evidence type="ECO:0000313" key="2">
    <source>
        <dbReference type="EMBL" id="OQV22354.1"/>
    </source>
</evidence>
<evidence type="ECO:0000313" key="3">
    <source>
        <dbReference type="Proteomes" id="UP000192578"/>
    </source>
</evidence>
<reference evidence="3" key="1">
    <citation type="submission" date="2017-01" db="EMBL/GenBank/DDBJ databases">
        <title>Comparative genomics of anhydrobiosis in the tardigrade Hypsibius dujardini.</title>
        <authorList>
            <person name="Yoshida Y."/>
            <person name="Koutsovoulos G."/>
            <person name="Laetsch D."/>
            <person name="Stevens L."/>
            <person name="Kumar S."/>
            <person name="Horikawa D."/>
            <person name="Ishino K."/>
            <person name="Komine S."/>
            <person name="Tomita M."/>
            <person name="Blaxter M."/>
            <person name="Arakawa K."/>
        </authorList>
    </citation>
    <scope>NUCLEOTIDE SEQUENCE [LARGE SCALE GENOMIC DNA]</scope>
    <source>
        <strain evidence="3">Z151</strain>
    </source>
</reference>
<accession>A0A1W0X4R5</accession>
<keyword evidence="1" id="KW-1133">Transmembrane helix</keyword>